<evidence type="ECO:0000256" key="1">
    <source>
        <dbReference type="ARBA" id="ARBA00010790"/>
    </source>
</evidence>
<evidence type="ECO:0008006" key="7">
    <source>
        <dbReference type="Google" id="ProtNLM"/>
    </source>
</evidence>
<dbReference type="Proteomes" id="UP001197093">
    <property type="component" value="Unassembled WGS sequence"/>
</dbReference>
<dbReference type="InterPro" id="IPR036188">
    <property type="entry name" value="FAD/NAD-bd_sf"/>
</dbReference>
<proteinExistence type="inferred from homology"/>
<dbReference type="InterPro" id="IPR000172">
    <property type="entry name" value="GMC_OxRdtase_N"/>
</dbReference>
<evidence type="ECO:0000259" key="3">
    <source>
        <dbReference type="Pfam" id="PF00732"/>
    </source>
</evidence>
<dbReference type="EMBL" id="JAHCVI010000004">
    <property type="protein sequence ID" value="KAG7285728.1"/>
    <property type="molecule type" value="Genomic_DNA"/>
</dbReference>
<dbReference type="GO" id="GO:0044550">
    <property type="term" value="P:secondary metabolite biosynthetic process"/>
    <property type="evidence" value="ECO:0007669"/>
    <property type="project" value="TreeGrafter"/>
</dbReference>
<keyword evidence="2" id="KW-0274">FAD</keyword>
<organism evidence="5 6">
    <name type="scientific">Staphylotrichum longicolle</name>
    <dbReference type="NCBI Taxonomy" id="669026"/>
    <lineage>
        <taxon>Eukaryota</taxon>
        <taxon>Fungi</taxon>
        <taxon>Dikarya</taxon>
        <taxon>Ascomycota</taxon>
        <taxon>Pezizomycotina</taxon>
        <taxon>Sordariomycetes</taxon>
        <taxon>Sordariomycetidae</taxon>
        <taxon>Sordariales</taxon>
        <taxon>Chaetomiaceae</taxon>
        <taxon>Staphylotrichum</taxon>
    </lineage>
</organism>
<feature type="binding site" evidence="2">
    <location>
        <position position="142"/>
    </location>
    <ligand>
        <name>FAD</name>
        <dbReference type="ChEBI" id="CHEBI:57692"/>
    </ligand>
</feature>
<dbReference type="GO" id="GO:0016614">
    <property type="term" value="F:oxidoreductase activity, acting on CH-OH group of donors"/>
    <property type="evidence" value="ECO:0007669"/>
    <property type="project" value="InterPro"/>
</dbReference>
<evidence type="ECO:0000313" key="6">
    <source>
        <dbReference type="Proteomes" id="UP001197093"/>
    </source>
</evidence>
<evidence type="ECO:0000259" key="4">
    <source>
        <dbReference type="Pfam" id="PF05199"/>
    </source>
</evidence>
<dbReference type="Gene3D" id="3.30.560.10">
    <property type="entry name" value="Glucose Oxidase, domain 3"/>
    <property type="match status" value="1"/>
</dbReference>
<gene>
    <name evidence="5" type="ORF">NEMBOFW57_008022</name>
</gene>
<accession>A0AAD4EUR0</accession>
<dbReference type="GO" id="GO:0050660">
    <property type="term" value="F:flavin adenine dinucleotide binding"/>
    <property type="evidence" value="ECO:0007669"/>
    <property type="project" value="InterPro"/>
</dbReference>
<protein>
    <recommendedName>
        <fullName evidence="7">Choline dehydrogenase</fullName>
    </recommendedName>
</protein>
<comment type="caution">
    <text evidence="5">The sequence shown here is derived from an EMBL/GenBank/DDBJ whole genome shotgun (WGS) entry which is preliminary data.</text>
</comment>
<reference evidence="5" key="1">
    <citation type="submission" date="2023-02" db="EMBL/GenBank/DDBJ databases">
        <authorList>
            <person name="Palmer J.M."/>
        </authorList>
    </citation>
    <scope>NUCLEOTIDE SEQUENCE</scope>
    <source>
        <strain evidence="5">FW57</strain>
    </source>
</reference>
<dbReference type="InterPro" id="IPR007867">
    <property type="entry name" value="GMC_OxRtase_C"/>
</dbReference>
<keyword evidence="6" id="KW-1185">Reference proteome</keyword>
<dbReference type="AlphaFoldDB" id="A0AAD4EUR0"/>
<evidence type="ECO:0000313" key="5">
    <source>
        <dbReference type="EMBL" id="KAG7285728.1"/>
    </source>
</evidence>
<dbReference type="InterPro" id="IPR012132">
    <property type="entry name" value="GMC_OxRdtase"/>
</dbReference>
<dbReference type="PANTHER" id="PTHR11552">
    <property type="entry name" value="GLUCOSE-METHANOL-CHOLINE GMC OXIDOREDUCTASE"/>
    <property type="match status" value="1"/>
</dbReference>
<dbReference type="Gene3D" id="3.50.50.60">
    <property type="entry name" value="FAD/NAD(P)-binding domain"/>
    <property type="match status" value="1"/>
</dbReference>
<dbReference type="Pfam" id="PF05199">
    <property type="entry name" value="GMC_oxred_C"/>
    <property type="match status" value="1"/>
</dbReference>
<dbReference type="SUPFAM" id="SSF51905">
    <property type="entry name" value="FAD/NAD(P)-binding domain"/>
    <property type="match status" value="1"/>
</dbReference>
<dbReference type="PIRSF" id="PIRSF000137">
    <property type="entry name" value="Alcohol_oxidase"/>
    <property type="match status" value="1"/>
</dbReference>
<name>A0AAD4EUR0_9PEZI</name>
<dbReference type="SUPFAM" id="SSF54373">
    <property type="entry name" value="FAD-linked reductases, C-terminal domain"/>
    <property type="match status" value="1"/>
</dbReference>
<comment type="cofactor">
    <cofactor evidence="2">
        <name>FAD</name>
        <dbReference type="ChEBI" id="CHEBI:57692"/>
    </cofactor>
</comment>
<comment type="similarity">
    <text evidence="1">Belongs to the GMC oxidoreductase family.</text>
</comment>
<sequence length="506" mass="54449">MMTVRGTAADYDRWGAFFGEKSHWSWDGVLPYFKRALNFAPPDAAVVKSANITYDTNFWGNTSGVYAGWPSFQFPGTTAQMDAFRGIPGVPLVKDSGSGEPGVYWYPTFMDPVRVERSYARTGHHDKAVNRTNYHLVTGSKVTKVVLNGTTATGVSFVPVGSGLPNPTSAQTVVNARKEVIIAAGGIHSPQILQLSGIGPRKLLAAANITTIVDLPGVGQNFQDHPMIQASFMYRSFNVHPNPQDLFMNATFSAWSDKVWAANRTGPNSIATGNAAAWLPFPIISPRAADIASALASQNHTLYLPADTDPTVAAGYRAQMLSYAAALTSNATAFYNLVLTGGPTNGIVVDLHPLSRGTVTIDPRDPANREPLVDYRALANPLDAAIMADIVRFTRRYHLDNPRTKPWGATEIEPGAATQTDEQFRAWLAETLSPSEFHPVGTCAMLPRTLGGVVDEELKVYGVRGLRVVDASIMPTLVGGNTCQTVYGIAEKAADLIRFGPPKVAG</sequence>
<feature type="domain" description="Glucose-methanol-choline oxidoreductase C-terminal" evidence="4">
    <location>
        <begin position="353"/>
        <end position="490"/>
    </location>
</feature>
<dbReference type="PANTHER" id="PTHR11552:SF115">
    <property type="entry name" value="DEHYDROGENASE XPTC-RELATED"/>
    <property type="match status" value="1"/>
</dbReference>
<feature type="domain" description="Glucose-methanol-choline oxidoreductase N-terminal" evidence="3">
    <location>
        <begin position="1"/>
        <end position="226"/>
    </location>
</feature>
<evidence type="ECO:0000256" key="2">
    <source>
        <dbReference type="PIRSR" id="PIRSR000137-2"/>
    </source>
</evidence>
<dbReference type="Pfam" id="PF00732">
    <property type="entry name" value="GMC_oxred_N"/>
    <property type="match status" value="1"/>
</dbReference>
<keyword evidence="2" id="KW-0285">Flavoprotein</keyword>